<dbReference type="EMBL" id="ABWP01000068">
    <property type="protein sequence ID" value="EEA84650.1"/>
    <property type="molecule type" value="Genomic_DNA"/>
</dbReference>
<reference evidence="2 3" key="2">
    <citation type="submission" date="2008-10" db="EMBL/GenBank/DDBJ databases">
        <title>Draft genome sequence of Clostridium hiranonis (DSM 13275).</title>
        <authorList>
            <person name="Sudarsanam P."/>
            <person name="Ley R."/>
            <person name="Guruge J."/>
            <person name="Turnbaugh P.J."/>
            <person name="Mahowald M."/>
            <person name="Liep D."/>
            <person name="Gordon J."/>
        </authorList>
    </citation>
    <scope>NUCLEOTIDE SEQUENCE [LARGE SCALE GENOMIC DNA]</scope>
    <source>
        <strain evidence="2 3">DSM 13275</strain>
    </source>
</reference>
<dbReference type="AlphaFoldDB" id="B6G0S4"/>
<evidence type="ECO:0000313" key="2">
    <source>
        <dbReference type="EMBL" id="EEA84650.1"/>
    </source>
</evidence>
<sequence length="106" mass="12851">MRIVKENMIDYEVYSEIIAEMVSELISEVGYDYNYNIVELKQIERLFREYYNKLKDNSETLVSSILETKEDYINHYKESIKQKENEIKELNKMIEEYKNYGGLKEI</sequence>
<evidence type="ECO:0000313" key="3">
    <source>
        <dbReference type="Proteomes" id="UP000003178"/>
    </source>
</evidence>
<dbReference type="STRING" id="500633.CLOHIR_01730"/>
<feature type="coiled-coil region" evidence="1">
    <location>
        <begin position="66"/>
        <end position="100"/>
    </location>
</feature>
<keyword evidence="3" id="KW-1185">Reference proteome</keyword>
<comment type="caution">
    <text evidence="2">The sequence shown here is derived from an EMBL/GenBank/DDBJ whole genome shotgun (WGS) entry which is preliminary data.</text>
</comment>
<accession>B6G0S4</accession>
<protein>
    <submittedName>
        <fullName evidence="2">Uncharacterized protein</fullName>
    </submittedName>
</protein>
<reference evidence="2 3" key="1">
    <citation type="submission" date="2008-09" db="EMBL/GenBank/DDBJ databases">
        <authorList>
            <person name="Fulton L."/>
            <person name="Clifton S."/>
            <person name="Fulton B."/>
            <person name="Xu J."/>
            <person name="Minx P."/>
            <person name="Pepin K.H."/>
            <person name="Johnson M."/>
            <person name="Thiruvilangam P."/>
            <person name="Bhonagiri V."/>
            <person name="Nash W.E."/>
            <person name="Mardis E.R."/>
            <person name="Wilson R.K."/>
        </authorList>
    </citation>
    <scope>NUCLEOTIDE SEQUENCE [LARGE SCALE GENOMIC DNA]</scope>
    <source>
        <strain evidence="2 3">DSM 13275</strain>
    </source>
</reference>
<proteinExistence type="predicted"/>
<dbReference type="Proteomes" id="UP000003178">
    <property type="component" value="Unassembled WGS sequence"/>
</dbReference>
<keyword evidence="1" id="KW-0175">Coiled coil</keyword>
<evidence type="ECO:0000256" key="1">
    <source>
        <dbReference type="SAM" id="Coils"/>
    </source>
</evidence>
<dbReference type="RefSeq" id="WP_006440590.1">
    <property type="nucleotide sequence ID" value="NZ_DS995358.1"/>
</dbReference>
<name>B6G0S4_PEPHT</name>
<dbReference type="HOGENOM" id="CLU_2218481_0_0_9"/>
<gene>
    <name evidence="2" type="ORF">CLOHIR_01730</name>
</gene>
<organism evidence="2 3">
    <name type="scientific">Peptacetobacter hiranonis (strain DSM 13275 / JCM 10541 / KCTC 15199 / TO-931)</name>
    <name type="common">Clostridium hiranonis</name>
    <dbReference type="NCBI Taxonomy" id="500633"/>
    <lineage>
        <taxon>Bacteria</taxon>
        <taxon>Bacillati</taxon>
        <taxon>Bacillota</taxon>
        <taxon>Clostridia</taxon>
        <taxon>Peptostreptococcales</taxon>
        <taxon>Peptostreptococcaceae</taxon>
        <taxon>Peptacetobacter</taxon>
    </lineage>
</organism>